<dbReference type="GO" id="GO:0019288">
    <property type="term" value="P:isopentenyl diphosphate biosynthetic process, methylerythritol 4-phosphate pathway"/>
    <property type="evidence" value="ECO:0007669"/>
    <property type="project" value="UniProtKB-UniPathway"/>
</dbReference>
<dbReference type="InterPro" id="IPR029044">
    <property type="entry name" value="Nucleotide-diphossugar_trans"/>
</dbReference>
<evidence type="ECO:0000256" key="5">
    <source>
        <dbReference type="ARBA" id="ARBA00022695"/>
    </source>
</evidence>
<dbReference type="SUPFAM" id="SSF53448">
    <property type="entry name" value="Nucleotide-diphospho-sugar transferases"/>
    <property type="match status" value="1"/>
</dbReference>
<evidence type="ECO:0000256" key="4">
    <source>
        <dbReference type="ARBA" id="ARBA00022679"/>
    </source>
</evidence>
<organism evidence="8 9">
    <name type="scientific">Pycnococcus provasolii</name>
    <dbReference type="NCBI Taxonomy" id="41880"/>
    <lineage>
        <taxon>Eukaryota</taxon>
        <taxon>Viridiplantae</taxon>
        <taxon>Chlorophyta</taxon>
        <taxon>Pseudoscourfieldiophyceae</taxon>
        <taxon>Pseudoscourfieldiales</taxon>
        <taxon>Pycnococcaceae</taxon>
        <taxon>Pycnococcus</taxon>
    </lineage>
</organism>
<dbReference type="PANTHER" id="PTHR32125">
    <property type="entry name" value="2-C-METHYL-D-ERYTHRITOL 4-PHOSPHATE CYTIDYLYLTRANSFERASE, CHLOROPLASTIC"/>
    <property type="match status" value="1"/>
</dbReference>
<name>A0A830HQW0_9CHLO</name>
<dbReference type="InterPro" id="IPR034683">
    <property type="entry name" value="IspD/TarI"/>
</dbReference>
<dbReference type="InterPro" id="IPR018294">
    <property type="entry name" value="ISPD_synthase_CS"/>
</dbReference>
<dbReference type="HAMAP" id="MF_00108">
    <property type="entry name" value="IspD"/>
    <property type="match status" value="1"/>
</dbReference>
<evidence type="ECO:0000256" key="3">
    <source>
        <dbReference type="ARBA" id="ARBA00012526"/>
    </source>
</evidence>
<keyword evidence="9" id="KW-1185">Reference proteome</keyword>
<dbReference type="NCBIfam" id="TIGR00453">
    <property type="entry name" value="ispD"/>
    <property type="match status" value="1"/>
</dbReference>
<keyword evidence="4" id="KW-0808">Transferase</keyword>
<dbReference type="EC" id="2.7.7.60" evidence="3"/>
<evidence type="ECO:0000256" key="7">
    <source>
        <dbReference type="ARBA" id="ARBA00069967"/>
    </source>
</evidence>
<comment type="pathway">
    <text evidence="1">Isoprenoid biosynthesis; isopentenyl diphosphate biosynthesis via DXP pathway; isopentenyl diphosphate from 1-deoxy-D-xylulose 5-phosphate: step 2/6.</text>
</comment>
<evidence type="ECO:0000256" key="2">
    <source>
        <dbReference type="ARBA" id="ARBA00009789"/>
    </source>
</evidence>
<sequence length="297" mass="31974">MHTSSSLFQCRSRTPFVSFQGSRVVQGKKKTSSWKNSSTRRTHPLVVSASIKPEKVASGSVSFVLLAGGVGKRMGANMPKQYIPLRGQEIALWSLDIISALDEVGEVVVVCDPSYEDVFTGAQDKGLCHGKPLTFAAPGAERMDSVENGLSACDESKTLVCIHDSARPLVRPDDVRKCMQDAKTHGAAVLGVKCKATVKQAQPVGDDSLVMVAQTLDRSTLWEMHTPQIIEPQLLKRGYAHVREVGAEVTDDVSIVEAIGEPVIITEDSYENLKVTTPEDLVAAEGILDSRAATVTA</sequence>
<dbReference type="Proteomes" id="UP000660262">
    <property type="component" value="Unassembled WGS sequence"/>
</dbReference>
<gene>
    <name evidence="8" type="ORF">PPROV_000825900</name>
</gene>
<proteinExistence type="inferred from homology"/>
<protein>
    <recommendedName>
        <fullName evidence="7">2-C-methyl-D-erythritol 4-phosphate cytidylyltransferase, chloroplastic</fullName>
        <ecNumber evidence="3">2.7.7.60</ecNumber>
    </recommendedName>
</protein>
<comment type="caution">
    <text evidence="8">The sequence shown here is derived from an EMBL/GenBank/DDBJ whole genome shotgun (WGS) entry which is preliminary data.</text>
</comment>
<reference evidence="8" key="1">
    <citation type="submission" date="2020-10" db="EMBL/GenBank/DDBJ databases">
        <title>Unveiling of a novel bifunctional photoreceptor, Dualchrome1, isolated from a cosmopolitan green alga.</title>
        <authorList>
            <person name="Suzuki S."/>
            <person name="Kawachi M."/>
        </authorList>
    </citation>
    <scope>NUCLEOTIDE SEQUENCE</scope>
    <source>
        <strain evidence="8">NIES 2893</strain>
    </source>
</reference>
<dbReference type="OrthoDB" id="414267at2759"/>
<dbReference type="UniPathway" id="UPA00056">
    <property type="reaction ID" value="UER00093"/>
</dbReference>
<keyword evidence="6" id="KW-0414">Isoprene biosynthesis</keyword>
<evidence type="ECO:0000256" key="1">
    <source>
        <dbReference type="ARBA" id="ARBA00004787"/>
    </source>
</evidence>
<dbReference type="Pfam" id="PF01128">
    <property type="entry name" value="IspD"/>
    <property type="match status" value="1"/>
</dbReference>
<dbReference type="AlphaFoldDB" id="A0A830HQW0"/>
<evidence type="ECO:0000256" key="6">
    <source>
        <dbReference type="ARBA" id="ARBA00023229"/>
    </source>
</evidence>
<dbReference type="CDD" id="cd02516">
    <property type="entry name" value="CDP-ME_synthetase"/>
    <property type="match status" value="1"/>
</dbReference>
<dbReference type="PROSITE" id="PS01295">
    <property type="entry name" value="ISPD"/>
    <property type="match status" value="1"/>
</dbReference>
<dbReference type="PANTHER" id="PTHR32125:SF4">
    <property type="entry name" value="2-C-METHYL-D-ERYTHRITOL 4-PHOSPHATE CYTIDYLYLTRANSFERASE, CHLOROPLASTIC"/>
    <property type="match status" value="1"/>
</dbReference>
<dbReference type="InterPro" id="IPR001228">
    <property type="entry name" value="IspD"/>
</dbReference>
<keyword evidence="5" id="KW-0548">Nucleotidyltransferase</keyword>
<dbReference type="FunFam" id="3.90.550.10:FF:000003">
    <property type="entry name" value="2-C-methyl-D-erythritol 4-phosphate cytidylyltransferase"/>
    <property type="match status" value="1"/>
</dbReference>
<evidence type="ECO:0000313" key="9">
    <source>
        <dbReference type="Proteomes" id="UP000660262"/>
    </source>
</evidence>
<accession>A0A830HQW0</accession>
<evidence type="ECO:0000313" key="8">
    <source>
        <dbReference type="EMBL" id="GHP09524.1"/>
    </source>
</evidence>
<dbReference type="InterPro" id="IPR050088">
    <property type="entry name" value="IspD/TarI_cytidylyltransf_bact"/>
</dbReference>
<comment type="similarity">
    <text evidence="2">Belongs to the IspD/TarI cytidylyltransferase family. IspD subfamily.</text>
</comment>
<dbReference type="EMBL" id="BNJQ01000025">
    <property type="protein sequence ID" value="GHP09524.1"/>
    <property type="molecule type" value="Genomic_DNA"/>
</dbReference>
<dbReference type="Gene3D" id="3.90.550.10">
    <property type="entry name" value="Spore Coat Polysaccharide Biosynthesis Protein SpsA, Chain A"/>
    <property type="match status" value="1"/>
</dbReference>
<dbReference type="GO" id="GO:0050518">
    <property type="term" value="F:2-C-methyl-D-erythritol 4-phosphate cytidylyltransferase activity"/>
    <property type="evidence" value="ECO:0007669"/>
    <property type="project" value="UniProtKB-EC"/>
</dbReference>